<dbReference type="InterPro" id="IPR056632">
    <property type="entry name" value="DUF7730"/>
</dbReference>
<dbReference type="PANTHER" id="PTHR42085:SF1">
    <property type="entry name" value="F-BOX DOMAIN-CONTAINING PROTEIN"/>
    <property type="match status" value="1"/>
</dbReference>
<sequence>MAPLQDVEDPSHPNVATTRQNAEAPFFRLLPIEIRLKIYEYALSEVEPIHVQQIAARSNKFAHQPGSIATRREMFVSRLTRVSRQIYLDLNFNPVFYRVNKFEFDEPCVLLQFLAALTPTRRALIRDIKLSNFYCRGFDAGIIEFFPNVDLGDHGIRYLFHLKIHVKVFQHLSTLLSFCHDLRHLRIRVSMRKYWDGLPSVGTFLLTTFINAAASDELDPSMRRISHIDPILVYHHGPFEKLQTEVDLTDTSPLPTEILTADQTELLTRARVAVASLKQRWKRAERDGHSTRINPTEKQLREALQHSRIDFPGEDRMELDRFNNTSGTVSSRTRQKCKKEAVDISGVIQRTKNKYNAEGMLTWRAFDILGLRRSESTIEVEVQNTSRFQPWECSWEPIESVISADNEDLFRWYYDRLLTPSKLYISRSLLTASSARKALQRIQEHPSPKELIAMVPGLFIDSVSDESPLHIQKRKRRRANWDFMQQQHQNTIHGLTELVEKKASEEKMKEDKDKKEKKQKSKKRKRTSSS</sequence>
<dbReference type="AlphaFoldDB" id="W3X5M2"/>
<gene>
    <name evidence="3" type="ORF">PFICI_06306</name>
</gene>
<organism evidence="3 4">
    <name type="scientific">Pestalotiopsis fici (strain W106-1 / CGMCC3.15140)</name>
    <dbReference type="NCBI Taxonomy" id="1229662"/>
    <lineage>
        <taxon>Eukaryota</taxon>
        <taxon>Fungi</taxon>
        <taxon>Dikarya</taxon>
        <taxon>Ascomycota</taxon>
        <taxon>Pezizomycotina</taxon>
        <taxon>Sordariomycetes</taxon>
        <taxon>Xylariomycetidae</taxon>
        <taxon>Amphisphaeriales</taxon>
        <taxon>Sporocadaceae</taxon>
        <taxon>Pestalotiopsis</taxon>
    </lineage>
</organism>
<dbReference type="OrthoDB" id="5413827at2759"/>
<evidence type="ECO:0000313" key="4">
    <source>
        <dbReference type="Proteomes" id="UP000030651"/>
    </source>
</evidence>
<dbReference type="InterPro" id="IPR038883">
    <property type="entry name" value="AN11006-like"/>
</dbReference>
<dbReference type="GeneID" id="19271319"/>
<dbReference type="eggNOG" id="ENOG502T64X">
    <property type="taxonomic scope" value="Eukaryota"/>
</dbReference>
<dbReference type="Proteomes" id="UP000030651">
    <property type="component" value="Unassembled WGS sequence"/>
</dbReference>
<dbReference type="Pfam" id="PF24864">
    <property type="entry name" value="DUF7730"/>
    <property type="match status" value="1"/>
</dbReference>
<dbReference type="EMBL" id="KI912112">
    <property type="protein sequence ID" value="ETS81304.1"/>
    <property type="molecule type" value="Genomic_DNA"/>
</dbReference>
<dbReference type="OMA" id="FRCARAM"/>
<feature type="compositionally biased region" description="Basic residues" evidence="1">
    <location>
        <begin position="517"/>
        <end position="530"/>
    </location>
</feature>
<keyword evidence="4" id="KW-1185">Reference proteome</keyword>
<dbReference type="KEGG" id="pfy:PFICI_06306"/>
<protein>
    <recommendedName>
        <fullName evidence="2">DUF7730 domain-containing protein</fullName>
    </recommendedName>
</protein>
<feature type="region of interest" description="Disordered" evidence="1">
    <location>
        <begin position="492"/>
        <end position="530"/>
    </location>
</feature>
<dbReference type="RefSeq" id="XP_007833078.1">
    <property type="nucleotide sequence ID" value="XM_007834887.1"/>
</dbReference>
<evidence type="ECO:0000256" key="1">
    <source>
        <dbReference type="SAM" id="MobiDB-lite"/>
    </source>
</evidence>
<name>W3X5M2_PESFW</name>
<accession>W3X5M2</accession>
<feature type="compositionally biased region" description="Basic and acidic residues" evidence="1">
    <location>
        <begin position="498"/>
        <end position="516"/>
    </location>
</feature>
<reference evidence="4" key="1">
    <citation type="journal article" date="2015" name="BMC Genomics">
        <title>Genomic and transcriptomic analysis of the endophytic fungus Pestalotiopsis fici reveals its lifestyle and high potential for synthesis of natural products.</title>
        <authorList>
            <person name="Wang X."/>
            <person name="Zhang X."/>
            <person name="Liu L."/>
            <person name="Xiang M."/>
            <person name="Wang W."/>
            <person name="Sun X."/>
            <person name="Che Y."/>
            <person name="Guo L."/>
            <person name="Liu G."/>
            <person name="Guo L."/>
            <person name="Wang C."/>
            <person name="Yin W.B."/>
            <person name="Stadler M."/>
            <person name="Zhang X."/>
            <person name="Liu X."/>
        </authorList>
    </citation>
    <scope>NUCLEOTIDE SEQUENCE [LARGE SCALE GENOMIC DNA]</scope>
    <source>
        <strain evidence="4">W106-1 / CGMCC3.15140</strain>
    </source>
</reference>
<dbReference type="InParanoid" id="W3X5M2"/>
<evidence type="ECO:0000313" key="3">
    <source>
        <dbReference type="EMBL" id="ETS81304.1"/>
    </source>
</evidence>
<feature type="domain" description="DUF7730" evidence="2">
    <location>
        <begin position="22"/>
        <end position="131"/>
    </location>
</feature>
<evidence type="ECO:0000259" key="2">
    <source>
        <dbReference type="Pfam" id="PF24864"/>
    </source>
</evidence>
<proteinExistence type="predicted"/>
<dbReference type="HOGENOM" id="CLU_513979_0_0_1"/>
<dbReference type="PANTHER" id="PTHR42085">
    <property type="entry name" value="F-BOX DOMAIN-CONTAINING PROTEIN"/>
    <property type="match status" value="1"/>
</dbReference>